<dbReference type="InterPro" id="IPR036259">
    <property type="entry name" value="MFS_trans_sf"/>
</dbReference>
<keyword evidence="4 8" id="KW-0812">Transmembrane</keyword>
<feature type="domain" description="Major facilitator superfamily (MFS) profile" evidence="9">
    <location>
        <begin position="13"/>
        <end position="458"/>
    </location>
</feature>
<keyword evidence="6 8" id="KW-0472">Membrane</keyword>
<dbReference type="PANTHER" id="PTHR48022:SF4">
    <property type="entry name" value="MAJOR FACILITATOR SUPERFAMILY (MFS) PROFILE DOMAIN-CONTAINING PROTEIN-RELATED"/>
    <property type="match status" value="1"/>
</dbReference>
<dbReference type="PROSITE" id="PS50850">
    <property type="entry name" value="MFS"/>
    <property type="match status" value="1"/>
</dbReference>
<feature type="transmembrane region" description="Helical" evidence="8">
    <location>
        <begin position="404"/>
        <end position="423"/>
    </location>
</feature>
<evidence type="ECO:0000256" key="6">
    <source>
        <dbReference type="ARBA" id="ARBA00023136"/>
    </source>
</evidence>
<keyword evidence="5 8" id="KW-1133">Transmembrane helix</keyword>
<dbReference type="PRINTS" id="PR00171">
    <property type="entry name" value="SUGRTRNSPORT"/>
</dbReference>
<dbReference type="AlphaFoldDB" id="A0AAD4L1N6"/>
<evidence type="ECO:0000256" key="1">
    <source>
        <dbReference type="ARBA" id="ARBA00004141"/>
    </source>
</evidence>
<organism evidence="10 11">
    <name type="scientific">Talaromyces proteolyticus</name>
    <dbReference type="NCBI Taxonomy" id="1131652"/>
    <lineage>
        <taxon>Eukaryota</taxon>
        <taxon>Fungi</taxon>
        <taxon>Dikarya</taxon>
        <taxon>Ascomycota</taxon>
        <taxon>Pezizomycotina</taxon>
        <taxon>Eurotiomycetes</taxon>
        <taxon>Eurotiomycetidae</taxon>
        <taxon>Eurotiales</taxon>
        <taxon>Trichocomaceae</taxon>
        <taxon>Talaromyces</taxon>
        <taxon>Talaromyces sect. Bacilispori</taxon>
    </lineage>
</organism>
<evidence type="ECO:0000256" key="7">
    <source>
        <dbReference type="RuleBase" id="RU003346"/>
    </source>
</evidence>
<gene>
    <name evidence="10" type="ORF">BGW36DRAFT_284758</name>
</gene>
<feature type="transmembrane region" description="Helical" evidence="8">
    <location>
        <begin position="299"/>
        <end position="321"/>
    </location>
</feature>
<sequence>MGRTVGLVRAVYIACVSCLGSFAFAFDTGVISGVLTLASFERDFGYTKAQKTNVNSNAVSILQGGAFFGCFIIWPVTARFGRRGGLIVSAIIFSIGTILQIINSGTLGTFYAGRVVAGVGIGGATVLIPVFAAEMSPKEIRGKLGACFQLFFATGVMVAYWVTYAVGKDQPSATKQWQIALGLQLLPSSLLLFGMLTIPESARWLAKRGKTEKARQSLKWVRGGDETEELQSEFDEILAGIEEEARLKENFTFKELLLPANRYRVFIAITIQLCAQLTGNTSLAYYANQIFSSVGAGNSASLVTGFFGVVKVVGVLTFQLLILDKIGGRRAPFMVGAFAMGSFMLIIACLVATHPPGASTNGVSHAGIAAIIMTYAEAFSFNMSWGPLPWLYVGEIFSSRTRDVGVAIGAASQWLFNFVMSQITPHALDNIHWRTFLMFAIFNYAIVGYSWLFLRETSGRSLEEMEHIFGVEKKETKNIEDLTEEKTEQKSSDVKS</sequence>
<evidence type="ECO:0000313" key="11">
    <source>
        <dbReference type="Proteomes" id="UP001201262"/>
    </source>
</evidence>
<name>A0AAD4L1N6_9EURO</name>
<comment type="subcellular location">
    <subcellularLocation>
        <location evidence="1">Membrane</location>
        <topology evidence="1">Multi-pass membrane protein</topology>
    </subcellularLocation>
</comment>
<feature type="transmembrane region" description="Helical" evidence="8">
    <location>
        <begin position="265"/>
        <end position="287"/>
    </location>
</feature>
<feature type="transmembrane region" description="Helical" evidence="8">
    <location>
        <begin position="179"/>
        <end position="198"/>
    </location>
</feature>
<feature type="transmembrane region" description="Helical" evidence="8">
    <location>
        <begin position="144"/>
        <end position="167"/>
    </location>
</feature>
<dbReference type="GeneID" id="70240548"/>
<dbReference type="Pfam" id="PF00083">
    <property type="entry name" value="Sugar_tr"/>
    <property type="match status" value="1"/>
</dbReference>
<feature type="transmembrane region" description="Helical" evidence="8">
    <location>
        <begin position="366"/>
        <end position="392"/>
    </location>
</feature>
<evidence type="ECO:0000256" key="4">
    <source>
        <dbReference type="ARBA" id="ARBA00022692"/>
    </source>
</evidence>
<evidence type="ECO:0000256" key="5">
    <source>
        <dbReference type="ARBA" id="ARBA00022989"/>
    </source>
</evidence>
<dbReference type="Gene3D" id="1.20.1250.20">
    <property type="entry name" value="MFS general substrate transporter like domains"/>
    <property type="match status" value="1"/>
</dbReference>
<feature type="transmembrane region" description="Helical" evidence="8">
    <location>
        <begin position="58"/>
        <end position="77"/>
    </location>
</feature>
<dbReference type="PROSITE" id="PS00217">
    <property type="entry name" value="SUGAR_TRANSPORT_2"/>
    <property type="match status" value="1"/>
</dbReference>
<feature type="transmembrane region" description="Helical" evidence="8">
    <location>
        <begin position="12"/>
        <end position="38"/>
    </location>
</feature>
<dbReference type="GO" id="GO:0005351">
    <property type="term" value="F:carbohydrate:proton symporter activity"/>
    <property type="evidence" value="ECO:0007669"/>
    <property type="project" value="TreeGrafter"/>
</dbReference>
<dbReference type="Proteomes" id="UP001201262">
    <property type="component" value="Unassembled WGS sequence"/>
</dbReference>
<dbReference type="GO" id="GO:0016020">
    <property type="term" value="C:membrane"/>
    <property type="evidence" value="ECO:0007669"/>
    <property type="project" value="UniProtKB-SubCell"/>
</dbReference>
<dbReference type="NCBIfam" id="TIGR00879">
    <property type="entry name" value="SP"/>
    <property type="match status" value="1"/>
</dbReference>
<dbReference type="InterPro" id="IPR020846">
    <property type="entry name" value="MFS_dom"/>
</dbReference>
<feature type="transmembrane region" description="Helical" evidence="8">
    <location>
        <begin position="435"/>
        <end position="454"/>
    </location>
</feature>
<dbReference type="RefSeq" id="XP_046077597.1">
    <property type="nucleotide sequence ID" value="XM_046210261.1"/>
</dbReference>
<keyword evidence="3 7" id="KW-0813">Transport</keyword>
<proteinExistence type="inferred from homology"/>
<dbReference type="EMBL" id="JAJTJA010000001">
    <property type="protein sequence ID" value="KAH8704976.1"/>
    <property type="molecule type" value="Genomic_DNA"/>
</dbReference>
<dbReference type="InterPro" id="IPR005829">
    <property type="entry name" value="Sugar_transporter_CS"/>
</dbReference>
<feature type="transmembrane region" description="Helical" evidence="8">
    <location>
        <begin position="84"/>
        <end position="102"/>
    </location>
</feature>
<comment type="similarity">
    <text evidence="2 7">Belongs to the major facilitator superfamily. Sugar transporter (TC 2.A.1.1) family.</text>
</comment>
<evidence type="ECO:0000256" key="8">
    <source>
        <dbReference type="SAM" id="Phobius"/>
    </source>
</evidence>
<evidence type="ECO:0000256" key="2">
    <source>
        <dbReference type="ARBA" id="ARBA00010992"/>
    </source>
</evidence>
<keyword evidence="11" id="KW-1185">Reference proteome</keyword>
<protein>
    <submittedName>
        <fullName evidence="10">General substrate transporter</fullName>
    </submittedName>
</protein>
<reference evidence="10" key="1">
    <citation type="submission" date="2021-12" db="EMBL/GenBank/DDBJ databases">
        <title>Convergent genome expansion in fungi linked to evolution of root-endophyte symbiosis.</title>
        <authorList>
            <consortium name="DOE Joint Genome Institute"/>
            <person name="Ke Y.-H."/>
            <person name="Bonito G."/>
            <person name="Liao H.-L."/>
            <person name="Looney B."/>
            <person name="Rojas-Flechas A."/>
            <person name="Nash J."/>
            <person name="Hameed K."/>
            <person name="Schadt C."/>
            <person name="Martin F."/>
            <person name="Crous P.W."/>
            <person name="Miettinen O."/>
            <person name="Magnuson J.K."/>
            <person name="Labbe J."/>
            <person name="Jacobson D."/>
            <person name="Doktycz M.J."/>
            <person name="Veneault-Fourrey C."/>
            <person name="Kuo A."/>
            <person name="Mondo S."/>
            <person name="Calhoun S."/>
            <person name="Riley R."/>
            <person name="Ohm R."/>
            <person name="LaButti K."/>
            <person name="Andreopoulos B."/>
            <person name="Pangilinan J."/>
            <person name="Nolan M."/>
            <person name="Tritt A."/>
            <person name="Clum A."/>
            <person name="Lipzen A."/>
            <person name="Daum C."/>
            <person name="Barry K."/>
            <person name="Grigoriev I.V."/>
            <person name="Vilgalys R."/>
        </authorList>
    </citation>
    <scope>NUCLEOTIDE SEQUENCE</scope>
    <source>
        <strain evidence="10">PMI_201</strain>
    </source>
</reference>
<feature type="transmembrane region" description="Helical" evidence="8">
    <location>
        <begin position="333"/>
        <end position="354"/>
    </location>
</feature>
<feature type="transmembrane region" description="Helical" evidence="8">
    <location>
        <begin position="108"/>
        <end position="132"/>
    </location>
</feature>
<dbReference type="InterPro" id="IPR003663">
    <property type="entry name" value="Sugar/inositol_transpt"/>
</dbReference>
<evidence type="ECO:0000259" key="9">
    <source>
        <dbReference type="PROSITE" id="PS50850"/>
    </source>
</evidence>
<evidence type="ECO:0000313" key="10">
    <source>
        <dbReference type="EMBL" id="KAH8704976.1"/>
    </source>
</evidence>
<dbReference type="SUPFAM" id="SSF103473">
    <property type="entry name" value="MFS general substrate transporter"/>
    <property type="match status" value="1"/>
</dbReference>
<comment type="caution">
    <text evidence="10">The sequence shown here is derived from an EMBL/GenBank/DDBJ whole genome shotgun (WGS) entry which is preliminary data.</text>
</comment>
<dbReference type="PANTHER" id="PTHR48022">
    <property type="entry name" value="PLASTIDIC GLUCOSE TRANSPORTER 4"/>
    <property type="match status" value="1"/>
</dbReference>
<dbReference type="InterPro" id="IPR005828">
    <property type="entry name" value="MFS_sugar_transport-like"/>
</dbReference>
<accession>A0AAD4L1N6</accession>
<dbReference type="FunFam" id="1.20.1250.20:FF:000090">
    <property type="entry name" value="MFS sugar transporter, putative"/>
    <property type="match status" value="1"/>
</dbReference>
<evidence type="ECO:0000256" key="3">
    <source>
        <dbReference type="ARBA" id="ARBA00022448"/>
    </source>
</evidence>
<dbReference type="InterPro" id="IPR050360">
    <property type="entry name" value="MFS_Sugar_Transporters"/>
</dbReference>